<dbReference type="Proteomes" id="UP001500326">
    <property type="component" value="Unassembled WGS sequence"/>
</dbReference>
<dbReference type="Pfam" id="PF00248">
    <property type="entry name" value="Aldo_ket_red"/>
    <property type="match status" value="1"/>
</dbReference>
<dbReference type="CDD" id="cd19133">
    <property type="entry name" value="AKR_AKR5F1"/>
    <property type="match status" value="1"/>
</dbReference>
<dbReference type="PRINTS" id="PR00069">
    <property type="entry name" value="ALDKETRDTASE"/>
</dbReference>
<evidence type="ECO:0000256" key="2">
    <source>
        <dbReference type="ARBA" id="ARBA00022857"/>
    </source>
</evidence>
<dbReference type="PROSITE" id="PS00062">
    <property type="entry name" value="ALDOKETO_REDUCTASE_2"/>
    <property type="match status" value="1"/>
</dbReference>
<keyword evidence="6" id="KW-1185">Reference proteome</keyword>
<reference evidence="5 6" key="1">
    <citation type="journal article" date="2019" name="Int. J. Syst. Evol. Microbiol.">
        <title>The Global Catalogue of Microorganisms (GCM) 10K type strain sequencing project: providing services to taxonomists for standard genome sequencing and annotation.</title>
        <authorList>
            <consortium name="The Broad Institute Genomics Platform"/>
            <consortium name="The Broad Institute Genome Sequencing Center for Infectious Disease"/>
            <person name="Wu L."/>
            <person name="Ma J."/>
        </authorList>
    </citation>
    <scope>NUCLEOTIDE SEQUENCE [LARGE SCALE GENOMIC DNA]</scope>
    <source>
        <strain evidence="5 6">JCM 14902</strain>
    </source>
</reference>
<dbReference type="InterPro" id="IPR018170">
    <property type="entry name" value="Aldo/ket_reductase_CS"/>
</dbReference>
<accession>A0ABN2RS60</accession>
<dbReference type="RefSeq" id="WP_344057813.1">
    <property type="nucleotide sequence ID" value="NZ_BAAAOH010000001.1"/>
</dbReference>
<dbReference type="PANTHER" id="PTHR43827">
    <property type="entry name" value="2,5-DIKETO-D-GLUCONIC ACID REDUCTASE"/>
    <property type="match status" value="1"/>
</dbReference>
<dbReference type="SUPFAM" id="SSF51430">
    <property type="entry name" value="NAD(P)-linked oxidoreductase"/>
    <property type="match status" value="1"/>
</dbReference>
<protein>
    <submittedName>
        <fullName evidence="5">Aldo/keto reductase</fullName>
    </submittedName>
</protein>
<sequence length="283" mass="31472">MQTVTLNNGIEMPILGFGVYQVGPEETEAAVTAALAAGYRSIDTAAAYQNEEAVGAAIAKSGIPRDELFITTKLWVQAAPAEENTAKAFDDSLRKLGLDYVDLYLIHQPFGDYYGQWRAMEKVNRDGRTRAIGVSNFPADRIIDLILNNEIKPAVNQIETNPFHQRVDYQDILTTEGVQIESWGPFAEGKNGLFTNQLLAGIGEKYGKSIAQVVLRWMIQRNVVVIPKSVNPDRMAQNLDVFDFALTDDDMAQIATLDEGSSQFFDHRDPDMVRWLAARRLGS</sequence>
<dbReference type="PIRSF" id="PIRSF000097">
    <property type="entry name" value="AKR"/>
    <property type="match status" value="1"/>
</dbReference>
<evidence type="ECO:0000256" key="3">
    <source>
        <dbReference type="ARBA" id="ARBA00023002"/>
    </source>
</evidence>
<proteinExistence type="inferred from homology"/>
<name>A0ABN2RS60_9MICO</name>
<comment type="caution">
    <text evidence="5">The sequence shown here is derived from an EMBL/GenBank/DDBJ whole genome shotgun (WGS) entry which is preliminary data.</text>
</comment>
<dbReference type="PROSITE" id="PS00063">
    <property type="entry name" value="ALDOKETO_REDUCTASE_3"/>
    <property type="match status" value="1"/>
</dbReference>
<dbReference type="EMBL" id="BAAAOH010000001">
    <property type="protein sequence ID" value="GAA1973954.1"/>
    <property type="molecule type" value="Genomic_DNA"/>
</dbReference>
<dbReference type="InterPro" id="IPR020471">
    <property type="entry name" value="AKR"/>
</dbReference>
<dbReference type="Gene3D" id="3.20.20.100">
    <property type="entry name" value="NADP-dependent oxidoreductase domain"/>
    <property type="match status" value="1"/>
</dbReference>
<dbReference type="InterPro" id="IPR023210">
    <property type="entry name" value="NADP_OxRdtase_dom"/>
</dbReference>
<comment type="similarity">
    <text evidence="1">Belongs to the aldo/keto reductase family.</text>
</comment>
<evidence type="ECO:0000313" key="5">
    <source>
        <dbReference type="EMBL" id="GAA1973954.1"/>
    </source>
</evidence>
<evidence type="ECO:0000259" key="4">
    <source>
        <dbReference type="Pfam" id="PF00248"/>
    </source>
</evidence>
<dbReference type="PANTHER" id="PTHR43827:SF3">
    <property type="entry name" value="NADP-DEPENDENT OXIDOREDUCTASE DOMAIN-CONTAINING PROTEIN"/>
    <property type="match status" value="1"/>
</dbReference>
<feature type="domain" description="NADP-dependent oxidoreductase" evidence="4">
    <location>
        <begin position="16"/>
        <end position="258"/>
    </location>
</feature>
<gene>
    <name evidence="5" type="ORF">GCM10009777_02830</name>
</gene>
<evidence type="ECO:0000313" key="6">
    <source>
        <dbReference type="Proteomes" id="UP001500326"/>
    </source>
</evidence>
<organism evidence="5 6">
    <name type="scientific">Microbacterium pumilum</name>
    <dbReference type="NCBI Taxonomy" id="344165"/>
    <lineage>
        <taxon>Bacteria</taxon>
        <taxon>Bacillati</taxon>
        <taxon>Actinomycetota</taxon>
        <taxon>Actinomycetes</taxon>
        <taxon>Micrococcales</taxon>
        <taxon>Microbacteriaceae</taxon>
        <taxon>Microbacterium</taxon>
    </lineage>
</organism>
<keyword evidence="2" id="KW-0521">NADP</keyword>
<dbReference type="PROSITE" id="PS00798">
    <property type="entry name" value="ALDOKETO_REDUCTASE_1"/>
    <property type="match status" value="1"/>
</dbReference>
<evidence type="ECO:0000256" key="1">
    <source>
        <dbReference type="ARBA" id="ARBA00007905"/>
    </source>
</evidence>
<dbReference type="InterPro" id="IPR036812">
    <property type="entry name" value="NAD(P)_OxRdtase_dom_sf"/>
</dbReference>
<keyword evidence="3" id="KW-0560">Oxidoreductase</keyword>